<comment type="subcellular location">
    <subcellularLocation>
        <location evidence="1">Membrane</location>
        <topology evidence="1">Multi-pass membrane protein</topology>
    </subcellularLocation>
</comment>
<gene>
    <name evidence="8" type="ORF">WG66_19697</name>
</gene>
<dbReference type="GO" id="GO:0016020">
    <property type="term" value="C:membrane"/>
    <property type="evidence" value="ECO:0007669"/>
    <property type="project" value="UniProtKB-SubCell"/>
</dbReference>
<proteinExistence type="predicted"/>
<dbReference type="SMART" id="SM00724">
    <property type="entry name" value="TLC"/>
    <property type="match status" value="1"/>
</dbReference>
<name>A0A0W0EUF4_MONRR</name>
<comment type="caution">
    <text evidence="8">The sequence shown here is derived from an EMBL/GenBank/DDBJ whole genome shotgun (WGS) entry which is preliminary data.</text>
</comment>
<sequence length="300" mass="33494">MPAAGKDISIEIMNATTSLVPRAVVGPLEKFALRLGLTKLPAHIPTLICSFFLFLFIHQVAAPLISPIVASESWSKLRGRRGRNNWCIHIVSQVHVLVCVPLALRALYLPALDKDRAFGWDDRVGTLTAFSLGYFLWDSLDAIVNFEDPGFVAHGVACSMIYLLAFNPFLAYYAARCLLWETSTIFLNIHWFCDKTNNSGGILQLINGVFLLASFLGVRIIHGSWVSWNFWNTLRDVKDNVPLTFVLVYGVGNILLNGLNWIWFSKMVTALQKRFKQPKAAAAVLSNGVPKKVDKIAKME</sequence>
<evidence type="ECO:0000256" key="4">
    <source>
        <dbReference type="ARBA" id="ARBA00023136"/>
    </source>
</evidence>
<dbReference type="PROSITE" id="PS50922">
    <property type="entry name" value="TLC"/>
    <property type="match status" value="1"/>
</dbReference>
<feature type="transmembrane region" description="Helical" evidence="6">
    <location>
        <begin position="201"/>
        <end position="221"/>
    </location>
</feature>
<evidence type="ECO:0000259" key="7">
    <source>
        <dbReference type="PROSITE" id="PS50922"/>
    </source>
</evidence>
<feature type="transmembrane region" description="Helical" evidence="6">
    <location>
        <begin position="241"/>
        <end position="264"/>
    </location>
</feature>
<evidence type="ECO:0000256" key="5">
    <source>
        <dbReference type="PROSITE-ProRule" id="PRU00205"/>
    </source>
</evidence>
<dbReference type="AlphaFoldDB" id="A0A0W0EUF4"/>
<feature type="domain" description="TLC" evidence="7">
    <location>
        <begin position="81"/>
        <end position="276"/>
    </location>
</feature>
<keyword evidence="2 5" id="KW-0812">Transmembrane</keyword>
<dbReference type="PANTHER" id="PTHR13439:SF0">
    <property type="entry name" value="TOPOISOMERASE I DAMAGE AFFECTED PROTEIN 4"/>
    <property type="match status" value="1"/>
</dbReference>
<evidence type="ECO:0000313" key="8">
    <source>
        <dbReference type="EMBL" id="KTB27687.1"/>
    </source>
</evidence>
<evidence type="ECO:0000256" key="1">
    <source>
        <dbReference type="ARBA" id="ARBA00004141"/>
    </source>
</evidence>
<keyword evidence="4 5" id="KW-0472">Membrane</keyword>
<dbReference type="GO" id="GO:0055088">
    <property type="term" value="P:lipid homeostasis"/>
    <property type="evidence" value="ECO:0007669"/>
    <property type="project" value="TreeGrafter"/>
</dbReference>
<dbReference type="EMBL" id="LATX01002521">
    <property type="protein sequence ID" value="KTB27687.1"/>
    <property type="molecule type" value="Genomic_DNA"/>
</dbReference>
<dbReference type="eggNOG" id="KOG4561">
    <property type="taxonomic scope" value="Eukaryota"/>
</dbReference>
<organism evidence="8 9">
    <name type="scientific">Moniliophthora roreri</name>
    <name type="common">Frosty pod rot fungus</name>
    <name type="synonym">Monilia roreri</name>
    <dbReference type="NCBI Taxonomy" id="221103"/>
    <lineage>
        <taxon>Eukaryota</taxon>
        <taxon>Fungi</taxon>
        <taxon>Dikarya</taxon>
        <taxon>Basidiomycota</taxon>
        <taxon>Agaricomycotina</taxon>
        <taxon>Agaricomycetes</taxon>
        <taxon>Agaricomycetidae</taxon>
        <taxon>Agaricales</taxon>
        <taxon>Marasmiineae</taxon>
        <taxon>Marasmiaceae</taxon>
        <taxon>Moniliophthora</taxon>
    </lineage>
</organism>
<evidence type="ECO:0000256" key="3">
    <source>
        <dbReference type="ARBA" id="ARBA00022989"/>
    </source>
</evidence>
<feature type="transmembrane region" description="Helical" evidence="6">
    <location>
        <begin position="86"/>
        <end position="108"/>
    </location>
</feature>
<accession>A0A0W0EUF4</accession>
<feature type="transmembrane region" description="Helical" evidence="6">
    <location>
        <begin position="44"/>
        <end position="65"/>
    </location>
</feature>
<evidence type="ECO:0000313" key="9">
    <source>
        <dbReference type="Proteomes" id="UP000054988"/>
    </source>
</evidence>
<protein>
    <recommendedName>
        <fullName evidence="7">TLC domain-containing protein</fullName>
    </recommendedName>
</protein>
<evidence type="ECO:0000256" key="6">
    <source>
        <dbReference type="SAM" id="Phobius"/>
    </source>
</evidence>
<dbReference type="Proteomes" id="UP000054988">
    <property type="component" value="Unassembled WGS sequence"/>
</dbReference>
<reference evidence="8 9" key="1">
    <citation type="submission" date="2015-12" db="EMBL/GenBank/DDBJ databases">
        <title>Draft genome sequence of Moniliophthora roreri, the causal agent of frosty pod rot of cacao.</title>
        <authorList>
            <person name="Aime M.C."/>
            <person name="Diaz-Valderrama J.R."/>
            <person name="Kijpornyongpan T."/>
            <person name="Phillips-Mora W."/>
        </authorList>
    </citation>
    <scope>NUCLEOTIDE SEQUENCE [LARGE SCALE GENOMIC DNA]</scope>
    <source>
        <strain evidence="8 9">MCA 2952</strain>
    </source>
</reference>
<dbReference type="InterPro" id="IPR006634">
    <property type="entry name" value="TLC-dom"/>
</dbReference>
<dbReference type="Pfam" id="PF03798">
    <property type="entry name" value="TRAM_LAG1_CLN8"/>
    <property type="match status" value="1"/>
</dbReference>
<dbReference type="PANTHER" id="PTHR13439">
    <property type="entry name" value="CT120 PROTEIN"/>
    <property type="match status" value="1"/>
</dbReference>
<dbReference type="GO" id="GO:0005783">
    <property type="term" value="C:endoplasmic reticulum"/>
    <property type="evidence" value="ECO:0007669"/>
    <property type="project" value="TreeGrafter"/>
</dbReference>
<keyword evidence="3 6" id="KW-1133">Transmembrane helix</keyword>
<evidence type="ECO:0000256" key="2">
    <source>
        <dbReference type="ARBA" id="ARBA00022692"/>
    </source>
</evidence>
<dbReference type="InterPro" id="IPR050846">
    <property type="entry name" value="TLCD"/>
</dbReference>